<keyword evidence="3" id="KW-1185">Reference proteome</keyword>
<dbReference type="Pfam" id="PF10670">
    <property type="entry name" value="DUF4198"/>
    <property type="match status" value="1"/>
</dbReference>
<organism evidence="2 3">
    <name type="scientific">Alteriqipengyuania lutimaris</name>
    <dbReference type="NCBI Taxonomy" id="1538146"/>
    <lineage>
        <taxon>Bacteria</taxon>
        <taxon>Pseudomonadati</taxon>
        <taxon>Pseudomonadota</taxon>
        <taxon>Alphaproteobacteria</taxon>
        <taxon>Sphingomonadales</taxon>
        <taxon>Erythrobacteraceae</taxon>
        <taxon>Alteriqipengyuania</taxon>
    </lineage>
</organism>
<evidence type="ECO:0000313" key="3">
    <source>
        <dbReference type="Proteomes" id="UP000254101"/>
    </source>
</evidence>
<accession>A0A395LN31</accession>
<protein>
    <submittedName>
        <fullName evidence="2">DUF4198 domain-containing protein</fullName>
    </submittedName>
</protein>
<feature type="signal peptide" evidence="1">
    <location>
        <begin position="1"/>
        <end position="23"/>
    </location>
</feature>
<dbReference type="EMBL" id="QRBB01000001">
    <property type="protein sequence ID" value="RDS78438.1"/>
    <property type="molecule type" value="Genomic_DNA"/>
</dbReference>
<comment type="caution">
    <text evidence="2">The sequence shown here is derived from an EMBL/GenBank/DDBJ whole genome shotgun (WGS) entry which is preliminary data.</text>
</comment>
<dbReference type="InterPro" id="IPR010916">
    <property type="entry name" value="TonB_box_CS"/>
</dbReference>
<dbReference type="PROSITE" id="PS00430">
    <property type="entry name" value="TONB_DEPENDENT_REC_1"/>
    <property type="match status" value="1"/>
</dbReference>
<gene>
    <name evidence="2" type="ORF">DL238_13055</name>
</gene>
<dbReference type="OrthoDB" id="5943at2"/>
<evidence type="ECO:0000256" key="1">
    <source>
        <dbReference type="SAM" id="SignalP"/>
    </source>
</evidence>
<feature type="chain" id="PRO_5017306186" evidence="1">
    <location>
        <begin position="24"/>
        <end position="271"/>
    </location>
</feature>
<reference evidence="2 3" key="1">
    <citation type="submission" date="2018-07" db="EMBL/GenBank/DDBJ databases">
        <title>Erythrobacter nanhaiensis sp. nov., a novel member of the genus Erythrobacter isolated from the South China Sea.</title>
        <authorList>
            <person name="Chen X."/>
            <person name="Liu J."/>
        </authorList>
    </citation>
    <scope>NUCLEOTIDE SEQUENCE [LARGE SCALE GENOMIC DNA]</scope>
    <source>
        <strain evidence="2 3">S-5</strain>
    </source>
</reference>
<evidence type="ECO:0000313" key="2">
    <source>
        <dbReference type="EMBL" id="RDS78438.1"/>
    </source>
</evidence>
<dbReference type="InterPro" id="IPR019613">
    <property type="entry name" value="DUF4198"/>
</dbReference>
<keyword evidence="1" id="KW-0732">Signal</keyword>
<dbReference type="AlphaFoldDB" id="A0A395LN31"/>
<sequence length="271" mass="28967">MFAKPSLIAAGLALGLSTLAPSAAEAHRRWLLPSATVMAGEEETVTVDAAASNGLFIFEHRPLGLDDLVVIGPDGQSVTPEIIGSGAYRSVFDLKLESQGTYRIAIASNGMMGFYELNGERRRWRGSRAELETAIPEGATDVRISENSGRTETFVTLGAPNETALAPTNVGLEMIPVTHPNDLIAGEPAQMRFLMDGEPAAGLELEFVAGGTRYRDEPGIQTLTTDADGMVTLSADEAGMYYLEASAGRGEYEEGTARRMSYTAVLEFMPL</sequence>
<proteinExistence type="predicted"/>
<name>A0A395LN31_9SPHN</name>
<dbReference type="Proteomes" id="UP000254101">
    <property type="component" value="Unassembled WGS sequence"/>
</dbReference>
<dbReference type="RefSeq" id="WP_115492661.1">
    <property type="nucleotide sequence ID" value="NZ_JACHWW010000001.1"/>
</dbReference>